<dbReference type="Proteomes" id="UP000657006">
    <property type="component" value="Unassembled WGS sequence"/>
</dbReference>
<dbReference type="InterPro" id="IPR050188">
    <property type="entry name" value="RluA_PseudoU_synthase"/>
</dbReference>
<accession>A0A926DT18</accession>
<evidence type="ECO:0000256" key="2">
    <source>
        <dbReference type="ARBA" id="ARBA00010876"/>
    </source>
</evidence>
<dbReference type="PROSITE" id="PS01129">
    <property type="entry name" value="PSI_RLU"/>
    <property type="match status" value="1"/>
</dbReference>
<evidence type="ECO:0000256" key="6">
    <source>
        <dbReference type="PROSITE-ProRule" id="PRU00182"/>
    </source>
</evidence>
<dbReference type="GO" id="GO:0000455">
    <property type="term" value="P:enzyme-directed rRNA pseudouridine synthesis"/>
    <property type="evidence" value="ECO:0007669"/>
    <property type="project" value="UniProtKB-ARBA"/>
</dbReference>
<evidence type="ECO:0000259" key="7">
    <source>
        <dbReference type="SMART" id="SM00363"/>
    </source>
</evidence>
<dbReference type="PROSITE" id="PS50889">
    <property type="entry name" value="S4"/>
    <property type="match status" value="1"/>
</dbReference>
<dbReference type="CDD" id="cd02869">
    <property type="entry name" value="PseudoU_synth_RluA_like"/>
    <property type="match status" value="1"/>
</dbReference>
<dbReference type="Gene3D" id="3.10.290.10">
    <property type="entry name" value="RNA-binding S4 domain"/>
    <property type="match status" value="1"/>
</dbReference>
<keyword evidence="3" id="KW-0413">Isomerase</keyword>
<comment type="similarity">
    <text evidence="2">Belongs to the pseudouridine synthase RluA family.</text>
</comment>
<dbReference type="PANTHER" id="PTHR21600">
    <property type="entry name" value="MITOCHONDRIAL RNA PSEUDOURIDINE SYNTHASE"/>
    <property type="match status" value="1"/>
</dbReference>
<dbReference type="SUPFAM" id="SSF55120">
    <property type="entry name" value="Pseudouridine synthase"/>
    <property type="match status" value="1"/>
</dbReference>
<name>A0A926DT18_9FIRM</name>
<dbReference type="EMBL" id="JACRSQ010000007">
    <property type="protein sequence ID" value="MBC8543234.1"/>
    <property type="molecule type" value="Genomic_DNA"/>
</dbReference>
<evidence type="ECO:0000256" key="3">
    <source>
        <dbReference type="ARBA" id="ARBA00023235"/>
    </source>
</evidence>
<sequence>MQKRIVSSQEEGRSLGRYLEKQLPRAPKSLLYKLLRTKAVKVNGKRVQDPKYSLSSGDQVEIYLADARIAELQASDRTLYNSEQILKGMSKVQVLYDDENLTIFNKPAGMLSQKDRADAISLTEIGAAIIRQNQEDLGGFCPGVCNRLDRNTSGAVIMAKTVRAAQAVNEMIQEGKIHKFYLAIVVGECGWKDSKLLTHYWRKDSKRNTVTVSDLPTGLPDEAVVQCRCHVERCSEDHTLSLLRIELITGKGHQIRAQLAHMGYPILGDPKYGASIGGSSISARFLSDSSRSAQMLHAHQLHFTECPPLLSAMEDAVVTAPPPQVMDTVLAAFH</sequence>
<keyword evidence="9" id="KW-1185">Reference proteome</keyword>
<dbReference type="RefSeq" id="WP_177714862.1">
    <property type="nucleotide sequence ID" value="NZ_JACRSQ010000007.1"/>
</dbReference>
<dbReference type="InterPro" id="IPR020103">
    <property type="entry name" value="PsdUridine_synth_cat_dom_sf"/>
</dbReference>
<dbReference type="SUPFAM" id="SSF55174">
    <property type="entry name" value="Alpha-L RNA-binding motif"/>
    <property type="match status" value="1"/>
</dbReference>
<protein>
    <recommendedName>
        <fullName evidence="4">RNA pseudouridylate synthase</fullName>
    </recommendedName>
    <alternativeName>
        <fullName evidence="5">RNA-uridine isomerase</fullName>
    </alternativeName>
</protein>
<dbReference type="InterPro" id="IPR002942">
    <property type="entry name" value="S4_RNA-bd"/>
</dbReference>
<feature type="domain" description="RNA-binding S4" evidence="7">
    <location>
        <begin position="13"/>
        <end position="74"/>
    </location>
</feature>
<evidence type="ECO:0000313" key="9">
    <source>
        <dbReference type="Proteomes" id="UP000657006"/>
    </source>
</evidence>
<dbReference type="InterPro" id="IPR036986">
    <property type="entry name" value="S4_RNA-bd_sf"/>
</dbReference>
<dbReference type="InterPro" id="IPR006224">
    <property type="entry name" value="PsdUridine_synth_RluA-like_CS"/>
</dbReference>
<dbReference type="SMART" id="SM00363">
    <property type="entry name" value="S4"/>
    <property type="match status" value="1"/>
</dbReference>
<dbReference type="AlphaFoldDB" id="A0A926DT18"/>
<evidence type="ECO:0000256" key="4">
    <source>
        <dbReference type="ARBA" id="ARBA00031870"/>
    </source>
</evidence>
<organism evidence="8 9">
    <name type="scientific">Bianquea renquensis</name>
    <dbReference type="NCBI Taxonomy" id="2763661"/>
    <lineage>
        <taxon>Bacteria</taxon>
        <taxon>Bacillati</taxon>
        <taxon>Bacillota</taxon>
        <taxon>Clostridia</taxon>
        <taxon>Eubacteriales</taxon>
        <taxon>Bianqueaceae</taxon>
        <taxon>Bianquea</taxon>
    </lineage>
</organism>
<dbReference type="InterPro" id="IPR006145">
    <property type="entry name" value="PsdUridine_synth_RsuA/RluA"/>
</dbReference>
<dbReference type="GO" id="GO:0003723">
    <property type="term" value="F:RNA binding"/>
    <property type="evidence" value="ECO:0007669"/>
    <property type="project" value="UniProtKB-KW"/>
</dbReference>
<comment type="caution">
    <text evidence="8">The sequence shown here is derived from an EMBL/GenBank/DDBJ whole genome shotgun (WGS) entry which is preliminary data.</text>
</comment>
<proteinExistence type="inferred from homology"/>
<gene>
    <name evidence="8" type="ORF">H8730_06725</name>
</gene>
<dbReference type="CDD" id="cd00165">
    <property type="entry name" value="S4"/>
    <property type="match status" value="1"/>
</dbReference>
<keyword evidence="6" id="KW-0694">RNA-binding</keyword>
<reference evidence="8" key="1">
    <citation type="submission" date="2020-08" db="EMBL/GenBank/DDBJ databases">
        <title>Genome public.</title>
        <authorList>
            <person name="Liu C."/>
            <person name="Sun Q."/>
        </authorList>
    </citation>
    <scope>NUCLEOTIDE SEQUENCE</scope>
    <source>
        <strain evidence="8">NSJ-32</strain>
    </source>
</reference>
<evidence type="ECO:0000256" key="1">
    <source>
        <dbReference type="ARBA" id="ARBA00000073"/>
    </source>
</evidence>
<dbReference type="PANTHER" id="PTHR21600:SF83">
    <property type="entry name" value="PSEUDOURIDYLATE SYNTHASE RPUSD4, MITOCHONDRIAL"/>
    <property type="match status" value="1"/>
</dbReference>
<dbReference type="Pfam" id="PF01479">
    <property type="entry name" value="S4"/>
    <property type="match status" value="1"/>
</dbReference>
<comment type="catalytic activity">
    <reaction evidence="1">
        <text>a uridine in RNA = a pseudouridine in RNA</text>
        <dbReference type="Rhea" id="RHEA:48348"/>
        <dbReference type="Rhea" id="RHEA-COMP:12068"/>
        <dbReference type="Rhea" id="RHEA-COMP:12069"/>
        <dbReference type="ChEBI" id="CHEBI:65314"/>
        <dbReference type="ChEBI" id="CHEBI:65315"/>
    </reaction>
</comment>
<evidence type="ECO:0000313" key="8">
    <source>
        <dbReference type="EMBL" id="MBC8543234.1"/>
    </source>
</evidence>
<dbReference type="GO" id="GO:0120159">
    <property type="term" value="F:rRNA pseudouridine synthase activity"/>
    <property type="evidence" value="ECO:0007669"/>
    <property type="project" value="UniProtKB-ARBA"/>
</dbReference>
<evidence type="ECO:0000256" key="5">
    <source>
        <dbReference type="ARBA" id="ARBA00033164"/>
    </source>
</evidence>
<dbReference type="Gene3D" id="3.30.2350.10">
    <property type="entry name" value="Pseudouridine synthase"/>
    <property type="match status" value="1"/>
</dbReference>
<dbReference type="Pfam" id="PF00849">
    <property type="entry name" value="PseudoU_synth_2"/>
    <property type="match status" value="1"/>
</dbReference>